<dbReference type="InterPro" id="IPR026881">
    <property type="entry name" value="WYL_dom"/>
</dbReference>
<evidence type="ECO:0000259" key="1">
    <source>
        <dbReference type="Pfam" id="PF08279"/>
    </source>
</evidence>
<sequence length="324" mass="37114">MAKSDNMLSLLWLLYARERMTAAQLAEELEISIRTVYRYIDSLCASGVPIISDSGHDGGYRLAPGFRGTPLFFDPGEVSALFHATKFAQNSGYPYTDVLDQALRKLQRTLAPGQMAHLEKHVMGFEVVPYLRGGSVEPWLGILEESVAQSRTVNMLYQKLNAEEPEWRQVEPYGLAFSAGVWYLAAFCRSRRALRTFRVDRIQNLNPTDAVFTRPADFSVQDYFSDKQMRERIEREPHSPVRVEGTPWAIASLCDHWFLRLCVLEQERTRVILRIPTVRLDEAALYLISYGDSIQIIEPNLLRQRMATLCYAWGKHFEQNGDVD</sequence>
<dbReference type="EMBL" id="PXYT01000025">
    <property type="protein sequence ID" value="PSR27596.1"/>
    <property type="molecule type" value="Genomic_DNA"/>
</dbReference>
<evidence type="ECO:0008006" key="6">
    <source>
        <dbReference type="Google" id="ProtNLM"/>
    </source>
</evidence>
<protein>
    <recommendedName>
        <fullName evidence="6">DNA-binding transcriptional regulator</fullName>
    </recommendedName>
</protein>
<feature type="domain" description="WYL" evidence="2">
    <location>
        <begin position="140"/>
        <end position="205"/>
    </location>
</feature>
<gene>
    <name evidence="4" type="ORF">C7B43_11605</name>
</gene>
<dbReference type="PANTHER" id="PTHR34580:SF3">
    <property type="entry name" value="PROTEIN PAFB"/>
    <property type="match status" value="1"/>
</dbReference>
<evidence type="ECO:0000259" key="2">
    <source>
        <dbReference type="Pfam" id="PF13280"/>
    </source>
</evidence>
<organism evidence="4 5">
    <name type="scientific">Sulfobacillus benefaciens</name>
    <dbReference type="NCBI Taxonomy" id="453960"/>
    <lineage>
        <taxon>Bacteria</taxon>
        <taxon>Bacillati</taxon>
        <taxon>Bacillota</taxon>
        <taxon>Clostridia</taxon>
        <taxon>Eubacteriales</taxon>
        <taxon>Clostridiales Family XVII. Incertae Sedis</taxon>
        <taxon>Sulfobacillus</taxon>
    </lineage>
</organism>
<evidence type="ECO:0000313" key="5">
    <source>
        <dbReference type="Proteomes" id="UP000242699"/>
    </source>
</evidence>
<dbReference type="InterPro" id="IPR051534">
    <property type="entry name" value="CBASS_pafABC_assoc_protein"/>
</dbReference>
<dbReference type="InterPro" id="IPR013196">
    <property type="entry name" value="HTH_11"/>
</dbReference>
<dbReference type="InterPro" id="IPR036390">
    <property type="entry name" value="WH_DNA-bd_sf"/>
</dbReference>
<name>A0A2T2WZF9_9FIRM</name>
<reference evidence="4 5" key="1">
    <citation type="journal article" date="2014" name="BMC Genomics">
        <title>Comparison of environmental and isolate Sulfobacillus genomes reveals diverse carbon, sulfur, nitrogen, and hydrogen metabolisms.</title>
        <authorList>
            <person name="Justice N.B."/>
            <person name="Norman A."/>
            <person name="Brown C.T."/>
            <person name="Singh A."/>
            <person name="Thomas B.C."/>
            <person name="Banfield J.F."/>
        </authorList>
    </citation>
    <scope>NUCLEOTIDE SEQUENCE [LARGE SCALE GENOMIC DNA]</scope>
    <source>
        <strain evidence="4">AMDSBA1</strain>
    </source>
</reference>
<dbReference type="Pfam" id="PF25583">
    <property type="entry name" value="WCX"/>
    <property type="match status" value="1"/>
</dbReference>
<dbReference type="PANTHER" id="PTHR34580">
    <property type="match status" value="1"/>
</dbReference>
<dbReference type="InterPro" id="IPR057727">
    <property type="entry name" value="WCX_dom"/>
</dbReference>
<feature type="domain" description="Helix-turn-helix type 11" evidence="1">
    <location>
        <begin position="9"/>
        <end position="61"/>
    </location>
</feature>
<dbReference type="SUPFAM" id="SSF46785">
    <property type="entry name" value="Winged helix' DNA-binding domain"/>
    <property type="match status" value="1"/>
</dbReference>
<accession>A0A2T2WZF9</accession>
<evidence type="ECO:0000313" key="4">
    <source>
        <dbReference type="EMBL" id="PSR27596.1"/>
    </source>
</evidence>
<comment type="caution">
    <text evidence="4">The sequence shown here is derived from an EMBL/GenBank/DDBJ whole genome shotgun (WGS) entry which is preliminary data.</text>
</comment>
<dbReference type="Pfam" id="PF13280">
    <property type="entry name" value="WYL"/>
    <property type="match status" value="1"/>
</dbReference>
<feature type="domain" description="WCX" evidence="3">
    <location>
        <begin position="265"/>
        <end position="308"/>
    </location>
</feature>
<dbReference type="PROSITE" id="PS52050">
    <property type="entry name" value="WYL"/>
    <property type="match status" value="1"/>
</dbReference>
<evidence type="ECO:0000259" key="3">
    <source>
        <dbReference type="Pfam" id="PF25583"/>
    </source>
</evidence>
<proteinExistence type="predicted"/>
<dbReference type="AlphaFoldDB" id="A0A2T2WZF9"/>
<dbReference type="Proteomes" id="UP000242699">
    <property type="component" value="Unassembled WGS sequence"/>
</dbReference>
<dbReference type="Gene3D" id="1.10.10.10">
    <property type="entry name" value="Winged helix-like DNA-binding domain superfamily/Winged helix DNA-binding domain"/>
    <property type="match status" value="1"/>
</dbReference>
<dbReference type="Pfam" id="PF08279">
    <property type="entry name" value="HTH_11"/>
    <property type="match status" value="1"/>
</dbReference>
<dbReference type="InterPro" id="IPR036388">
    <property type="entry name" value="WH-like_DNA-bd_sf"/>
</dbReference>